<dbReference type="PATRIC" id="fig|543877.4.peg.2257"/>
<evidence type="ECO:0000313" key="4">
    <source>
        <dbReference type="Proteomes" id="UP000037643"/>
    </source>
</evidence>
<evidence type="ECO:0000313" key="3">
    <source>
        <dbReference type="EMBL" id="AKM08281.1"/>
    </source>
</evidence>
<organism evidence="3 4">
    <name type="scientific">Pelagerythrobacter marensis</name>
    <dbReference type="NCBI Taxonomy" id="543877"/>
    <lineage>
        <taxon>Bacteria</taxon>
        <taxon>Pseudomonadati</taxon>
        <taxon>Pseudomonadota</taxon>
        <taxon>Alphaproteobacteria</taxon>
        <taxon>Sphingomonadales</taxon>
        <taxon>Erythrobacteraceae</taxon>
        <taxon>Pelagerythrobacter</taxon>
    </lineage>
</organism>
<sequence>MRIDRLLCQLRFFKTRSRAQALVETGQVRRNGQRVMRASEAVACGDTLTFPLGKAVRVIELIALPTRRGPPEEARACYRVLDPEGQSAIAATGPLFRAPARKESDPK</sequence>
<evidence type="ECO:0000256" key="1">
    <source>
        <dbReference type="PROSITE-ProRule" id="PRU00182"/>
    </source>
</evidence>
<dbReference type="OrthoDB" id="9797176at2"/>
<feature type="domain" description="RNA-binding S4" evidence="2">
    <location>
        <begin position="1"/>
        <end position="63"/>
    </location>
</feature>
<dbReference type="AlphaFoldDB" id="A0A0G3XCB7"/>
<name>A0A0G3XCB7_9SPHN</name>
<dbReference type="SUPFAM" id="SSF55174">
    <property type="entry name" value="Alpha-L RNA-binding motif"/>
    <property type="match status" value="1"/>
</dbReference>
<evidence type="ECO:0000259" key="2">
    <source>
        <dbReference type="SMART" id="SM00363"/>
    </source>
</evidence>
<dbReference type="Proteomes" id="UP000037643">
    <property type="component" value="Chromosome"/>
</dbReference>
<keyword evidence="4" id="KW-1185">Reference proteome</keyword>
<dbReference type="SMART" id="SM00363">
    <property type="entry name" value="S4"/>
    <property type="match status" value="1"/>
</dbReference>
<dbReference type="STRING" id="543877.AM2010_2223"/>
<gene>
    <name evidence="3" type="ORF">AM2010_2223</name>
</gene>
<accession>A0A0G3XCB7</accession>
<dbReference type="RefSeq" id="WP_047807129.1">
    <property type="nucleotide sequence ID" value="NZ_CP011805.1"/>
</dbReference>
<dbReference type="PROSITE" id="PS50889">
    <property type="entry name" value="S4"/>
    <property type="match status" value="1"/>
</dbReference>
<keyword evidence="1" id="KW-0694">RNA-binding</keyword>
<dbReference type="GO" id="GO:0003723">
    <property type="term" value="F:RNA binding"/>
    <property type="evidence" value="ECO:0007669"/>
    <property type="project" value="UniProtKB-KW"/>
</dbReference>
<dbReference type="InterPro" id="IPR036986">
    <property type="entry name" value="S4_RNA-bd_sf"/>
</dbReference>
<dbReference type="KEGG" id="amx:AM2010_2223"/>
<dbReference type="Gene3D" id="3.10.290.10">
    <property type="entry name" value="RNA-binding S4 domain"/>
    <property type="match status" value="1"/>
</dbReference>
<dbReference type="CDD" id="cd00165">
    <property type="entry name" value="S4"/>
    <property type="match status" value="1"/>
</dbReference>
<protein>
    <submittedName>
        <fullName evidence="3">S4 domain protein</fullName>
    </submittedName>
</protein>
<dbReference type="InterPro" id="IPR002942">
    <property type="entry name" value="S4_RNA-bd"/>
</dbReference>
<reference evidence="3 4" key="1">
    <citation type="submission" date="2015-06" db="EMBL/GenBank/DDBJ databases">
        <authorList>
            <person name="Kim K.M."/>
        </authorList>
    </citation>
    <scope>NUCLEOTIDE SEQUENCE [LARGE SCALE GENOMIC DNA]</scope>
    <source>
        <strain evidence="3 4">KCTC 22370</strain>
    </source>
</reference>
<dbReference type="Pfam" id="PF01479">
    <property type="entry name" value="S4"/>
    <property type="match status" value="1"/>
</dbReference>
<proteinExistence type="predicted"/>
<dbReference type="EMBL" id="CP011805">
    <property type="protein sequence ID" value="AKM08281.1"/>
    <property type="molecule type" value="Genomic_DNA"/>
</dbReference>